<gene>
    <name evidence="2" type="ORF">g.6157</name>
    <name evidence="3" type="ORF">g.6158</name>
</gene>
<name>A0A1E1WAW3_PECGO</name>
<evidence type="ECO:0000313" key="2">
    <source>
        <dbReference type="EMBL" id="JAT81379.1"/>
    </source>
</evidence>
<dbReference type="EMBL" id="GDQN01006969">
    <property type="protein sequence ID" value="JAT84085.1"/>
    <property type="molecule type" value="Transcribed_RNA"/>
</dbReference>
<keyword evidence="1" id="KW-0732">Signal</keyword>
<reference evidence="3" key="1">
    <citation type="submission" date="2015-09" db="EMBL/GenBank/DDBJ databases">
        <title>De novo assembly of Pectinophora gossypiella (Pink Bollworm) gut transcriptome.</title>
        <authorList>
            <person name="Tassone E.E."/>
        </authorList>
    </citation>
    <scope>NUCLEOTIDE SEQUENCE</scope>
</reference>
<feature type="signal peptide" evidence="1">
    <location>
        <begin position="1"/>
        <end position="20"/>
    </location>
</feature>
<feature type="chain" id="PRO_5009115245" evidence="1">
    <location>
        <begin position="21"/>
        <end position="131"/>
    </location>
</feature>
<dbReference type="AlphaFoldDB" id="A0A1E1WAW3"/>
<evidence type="ECO:0000313" key="3">
    <source>
        <dbReference type="EMBL" id="JAT84085.1"/>
    </source>
</evidence>
<sequence>MAALRTKIVLVLINIICAYCDTVDEIKTDILLRGSGEQFDLEEAEVPLKDIEPEKTLREELKNVDLNREVELSTTTDNAPTTTLLEEVDKDDDIATTVLPTDTTVIDNTVDITDNYDNTSSIDLKLETTSA</sequence>
<accession>A0A1E1WAW3</accession>
<feature type="non-terminal residue" evidence="3">
    <location>
        <position position="131"/>
    </location>
</feature>
<proteinExistence type="predicted"/>
<dbReference type="EMBL" id="GDQN01009675">
    <property type="protein sequence ID" value="JAT81379.1"/>
    <property type="molecule type" value="Transcribed_RNA"/>
</dbReference>
<evidence type="ECO:0000256" key="1">
    <source>
        <dbReference type="SAM" id="SignalP"/>
    </source>
</evidence>
<organism evidence="3">
    <name type="scientific">Pectinophora gossypiella</name>
    <name type="common">Cotton pink bollworm</name>
    <name type="synonym">Depressaria gossypiella</name>
    <dbReference type="NCBI Taxonomy" id="13191"/>
    <lineage>
        <taxon>Eukaryota</taxon>
        <taxon>Metazoa</taxon>
        <taxon>Ecdysozoa</taxon>
        <taxon>Arthropoda</taxon>
        <taxon>Hexapoda</taxon>
        <taxon>Insecta</taxon>
        <taxon>Pterygota</taxon>
        <taxon>Neoptera</taxon>
        <taxon>Endopterygota</taxon>
        <taxon>Lepidoptera</taxon>
        <taxon>Glossata</taxon>
        <taxon>Ditrysia</taxon>
        <taxon>Gelechioidea</taxon>
        <taxon>Gelechiidae</taxon>
        <taxon>Apatetrinae</taxon>
        <taxon>Pectinophora</taxon>
    </lineage>
</organism>
<protein>
    <submittedName>
        <fullName evidence="3">Uncharacterized protein</fullName>
    </submittedName>
</protein>
<dbReference type="OrthoDB" id="6610237at2759"/>